<proteinExistence type="predicted"/>
<dbReference type="RefSeq" id="WP_279932807.1">
    <property type="nucleotide sequence ID" value="NZ_JARWBG010000071.1"/>
</dbReference>
<keyword evidence="1" id="KW-0732">Signal</keyword>
<protein>
    <recommendedName>
        <fullName evidence="4">ATP-binding protein</fullName>
    </recommendedName>
</protein>
<evidence type="ECO:0000256" key="1">
    <source>
        <dbReference type="SAM" id="SignalP"/>
    </source>
</evidence>
<keyword evidence="3" id="KW-1185">Reference proteome</keyword>
<reference evidence="2 3" key="1">
    <citation type="submission" date="2023-04" db="EMBL/GenBank/DDBJ databases">
        <title>Streptomyces chengmaiensis sp. nov. isolated from the stem of mangrove plant in Hainan.</title>
        <authorList>
            <person name="Huang X."/>
            <person name="Zhou S."/>
            <person name="Chu X."/>
            <person name="Xie Y."/>
            <person name="Lin Y."/>
        </authorList>
    </citation>
    <scope>NUCLEOTIDE SEQUENCE [LARGE SCALE GENOMIC DNA]</scope>
    <source>
        <strain evidence="2 3">HNM0663</strain>
    </source>
</reference>
<gene>
    <name evidence="2" type="ORF">QCN29_33135</name>
</gene>
<name>A0ABT6HYV3_9ACTN</name>
<organism evidence="2 3">
    <name type="scientific">Streptomyces chengmaiensis</name>
    <dbReference type="NCBI Taxonomy" id="3040919"/>
    <lineage>
        <taxon>Bacteria</taxon>
        <taxon>Bacillati</taxon>
        <taxon>Actinomycetota</taxon>
        <taxon>Actinomycetes</taxon>
        <taxon>Kitasatosporales</taxon>
        <taxon>Streptomycetaceae</taxon>
        <taxon>Streptomyces</taxon>
    </lineage>
</organism>
<evidence type="ECO:0000313" key="2">
    <source>
        <dbReference type="EMBL" id="MDH2393526.1"/>
    </source>
</evidence>
<accession>A0ABT6HYV3</accession>
<dbReference type="Proteomes" id="UP001223144">
    <property type="component" value="Unassembled WGS sequence"/>
</dbReference>
<dbReference type="EMBL" id="JARWBG010000071">
    <property type="protein sequence ID" value="MDH2393526.1"/>
    <property type="molecule type" value="Genomic_DNA"/>
</dbReference>
<evidence type="ECO:0008006" key="4">
    <source>
        <dbReference type="Google" id="ProtNLM"/>
    </source>
</evidence>
<comment type="caution">
    <text evidence="2">The sequence shown here is derived from an EMBL/GenBank/DDBJ whole genome shotgun (WGS) entry which is preliminary data.</text>
</comment>
<feature type="chain" id="PRO_5045093622" description="ATP-binding protein" evidence="1">
    <location>
        <begin position="26"/>
        <end position="101"/>
    </location>
</feature>
<feature type="signal peptide" evidence="1">
    <location>
        <begin position="1"/>
        <end position="25"/>
    </location>
</feature>
<evidence type="ECO:0000313" key="3">
    <source>
        <dbReference type="Proteomes" id="UP001223144"/>
    </source>
</evidence>
<sequence length="101" mass="9625">MKYTRVAAIVAGSVAALGAASPAVAAESAPMPPMSLNGGAAQAAGALNSLPALDLTQDGPPVKQVVDTASDLNNVKGDAPGKVLPTTGQLPPLLGGVGLGG</sequence>